<reference evidence="8" key="1">
    <citation type="journal article" date="2020" name="bioRxiv">
        <title>A rank-normalized archaeal taxonomy based on genome phylogeny resolves widespread incomplete and uneven classifications.</title>
        <authorList>
            <person name="Rinke C."/>
            <person name="Chuvochina M."/>
            <person name="Mussig A.J."/>
            <person name="Chaumeil P.-A."/>
            <person name="Waite D.W."/>
            <person name="Whitman W.B."/>
            <person name="Parks D.H."/>
            <person name="Hugenholtz P."/>
        </authorList>
    </citation>
    <scope>NUCLEOTIDE SEQUENCE</scope>
    <source>
        <strain evidence="8">UBA8876</strain>
    </source>
</reference>
<feature type="transmembrane region" description="Helical" evidence="7">
    <location>
        <begin position="185"/>
        <end position="209"/>
    </location>
</feature>
<feature type="transmembrane region" description="Helical" evidence="7">
    <location>
        <begin position="303"/>
        <end position="329"/>
    </location>
</feature>
<dbReference type="PROSITE" id="PS50267">
    <property type="entry name" value="NA_NEUROTRAN_SYMP_3"/>
    <property type="match status" value="1"/>
</dbReference>
<dbReference type="GO" id="GO:0015293">
    <property type="term" value="F:symporter activity"/>
    <property type="evidence" value="ECO:0007669"/>
    <property type="project" value="UniProtKB-KW"/>
</dbReference>
<feature type="transmembrane region" description="Helical" evidence="7">
    <location>
        <begin position="387"/>
        <end position="406"/>
    </location>
</feature>
<evidence type="ECO:0000256" key="5">
    <source>
        <dbReference type="ARBA" id="ARBA00023136"/>
    </source>
</evidence>
<dbReference type="GO" id="GO:0016020">
    <property type="term" value="C:membrane"/>
    <property type="evidence" value="ECO:0007669"/>
    <property type="project" value="UniProtKB-SubCell"/>
</dbReference>
<dbReference type="InterPro" id="IPR047218">
    <property type="entry name" value="YocR/YhdH-like"/>
</dbReference>
<evidence type="ECO:0000313" key="8">
    <source>
        <dbReference type="EMBL" id="HIH93544.1"/>
    </source>
</evidence>
<accession>A0A832W6S2</accession>
<dbReference type="EMBL" id="DUJU01000063">
    <property type="protein sequence ID" value="HIH93544.1"/>
    <property type="molecule type" value="Genomic_DNA"/>
</dbReference>
<dbReference type="PANTHER" id="PTHR42948:SF1">
    <property type="entry name" value="TRANSPORTER"/>
    <property type="match status" value="1"/>
</dbReference>
<keyword evidence="4 7" id="KW-1133">Transmembrane helix</keyword>
<comment type="caution">
    <text evidence="8">The sequence shown here is derived from an EMBL/GenBank/DDBJ whole genome shotgun (WGS) entry which is preliminary data.</text>
</comment>
<dbReference type="RefSeq" id="WP_011020940.1">
    <property type="nucleotide sequence ID" value="NZ_DUJU01000063.1"/>
</dbReference>
<dbReference type="CDD" id="cd10336">
    <property type="entry name" value="SLC6sbd_Tyt1-Like"/>
    <property type="match status" value="1"/>
</dbReference>
<feature type="transmembrane region" description="Helical" evidence="7">
    <location>
        <begin position="349"/>
        <end position="367"/>
    </location>
</feature>
<dbReference type="NCBIfam" id="NF037979">
    <property type="entry name" value="Na_transp"/>
    <property type="match status" value="1"/>
</dbReference>
<keyword evidence="3 6" id="KW-0812">Transmembrane</keyword>
<dbReference type="PROSITE" id="PS00610">
    <property type="entry name" value="NA_NEUROTRAN_SYMP_1"/>
    <property type="match status" value="1"/>
</dbReference>
<gene>
    <name evidence="8" type="ORF">HA338_05725</name>
</gene>
<keyword evidence="6" id="KW-0769">Symport</keyword>
<dbReference type="PANTHER" id="PTHR42948">
    <property type="entry name" value="TRANSPORTER"/>
    <property type="match status" value="1"/>
</dbReference>
<feature type="transmembrane region" description="Helical" evidence="7">
    <location>
        <begin position="12"/>
        <end position="33"/>
    </location>
</feature>
<evidence type="ECO:0000313" key="9">
    <source>
        <dbReference type="Proteomes" id="UP000600774"/>
    </source>
</evidence>
<dbReference type="AlphaFoldDB" id="A0A832W6S2"/>
<proteinExistence type="inferred from homology"/>
<evidence type="ECO:0000256" key="4">
    <source>
        <dbReference type="ARBA" id="ARBA00022989"/>
    </source>
</evidence>
<evidence type="ECO:0000256" key="3">
    <source>
        <dbReference type="ARBA" id="ARBA00022692"/>
    </source>
</evidence>
<dbReference type="GeneID" id="1472791"/>
<dbReference type="PRINTS" id="PR00176">
    <property type="entry name" value="NANEUSMPORT"/>
</dbReference>
<comment type="similarity">
    <text evidence="6">Belongs to the sodium:neurotransmitter symporter (SNF) (TC 2.A.22) family.</text>
</comment>
<comment type="subcellular location">
    <subcellularLocation>
        <location evidence="1">Membrane</location>
        <topology evidence="1">Multi-pass membrane protein</topology>
    </subcellularLocation>
</comment>
<dbReference type="InterPro" id="IPR000175">
    <property type="entry name" value="Na/ntran_symport"/>
</dbReference>
<dbReference type="Pfam" id="PF00209">
    <property type="entry name" value="SNF"/>
    <property type="match status" value="2"/>
</dbReference>
<sequence>MSKKKKVEREQFASRIGFLLISAGCAIGLGNVWRFPFITGKYGGAAFVLVYLAFLLLLGLPIMVMEFAIGRAGHLNIAGSMRALEPVNSKWHVFGYLGIIGNVILMMFYTTVAGWGLAYFYKELTGAFNGLSPEEIGTAFGMFLGNTGELIFWMALVVILGFFVCSLGLQAGVERISKFMMSGMFLMLLILVFKAVTLPGASAGLNFYLKPDFSNFNWEGVYAAMGQAFFTLSLGIGSMAIFGSYIGKERSLTGEALDVMALDTLIALLAGLVIFPTAFAFGVDAGSGPGLVFVTLPNIFNQMIGGQLWGILFFMFLTFAAMTTVIAVFENIMAFTIDEWGWERKKAALRNGIGIFIFSLPCVLGFGPLSGFAPLGEGTMVLDLEDFILSNNLLPIGALVFVLFCTRRPGWGWNSFIEEADTGTGFKFPKWLKPYVRSVLPLIILVVLIKGWMDVLILR</sequence>
<protein>
    <recommendedName>
        <fullName evidence="6">Transporter</fullName>
    </recommendedName>
</protein>
<feature type="transmembrane region" description="Helical" evidence="7">
    <location>
        <begin position="150"/>
        <end position="173"/>
    </location>
</feature>
<dbReference type="Proteomes" id="UP000600774">
    <property type="component" value="Unassembled WGS sequence"/>
</dbReference>
<feature type="transmembrane region" description="Helical" evidence="7">
    <location>
        <begin position="435"/>
        <end position="453"/>
    </location>
</feature>
<keyword evidence="5 7" id="KW-0472">Membrane</keyword>
<dbReference type="InterPro" id="IPR037272">
    <property type="entry name" value="SNS_sf"/>
</dbReference>
<name>A0A832W6S2_9EURY</name>
<feature type="transmembrane region" description="Helical" evidence="7">
    <location>
        <begin position="221"/>
        <end position="247"/>
    </location>
</feature>
<evidence type="ECO:0000256" key="6">
    <source>
        <dbReference type="RuleBase" id="RU003732"/>
    </source>
</evidence>
<evidence type="ECO:0000256" key="2">
    <source>
        <dbReference type="ARBA" id="ARBA00022448"/>
    </source>
</evidence>
<feature type="transmembrane region" description="Helical" evidence="7">
    <location>
        <begin position="259"/>
        <end position="283"/>
    </location>
</feature>
<dbReference type="OMA" id="LPKMAMN"/>
<keyword evidence="2 6" id="KW-0813">Transport</keyword>
<dbReference type="SUPFAM" id="SSF161070">
    <property type="entry name" value="SNF-like"/>
    <property type="match status" value="1"/>
</dbReference>
<organism evidence="8 9">
    <name type="scientific">Methanosarcina acetivorans</name>
    <dbReference type="NCBI Taxonomy" id="2214"/>
    <lineage>
        <taxon>Archaea</taxon>
        <taxon>Methanobacteriati</taxon>
        <taxon>Methanobacteriota</taxon>
        <taxon>Stenosarchaea group</taxon>
        <taxon>Methanomicrobia</taxon>
        <taxon>Methanosarcinales</taxon>
        <taxon>Methanosarcinaceae</taxon>
        <taxon>Methanosarcina</taxon>
    </lineage>
</organism>
<feature type="transmembrane region" description="Helical" evidence="7">
    <location>
        <begin position="93"/>
        <end position="121"/>
    </location>
</feature>
<evidence type="ECO:0000256" key="7">
    <source>
        <dbReference type="SAM" id="Phobius"/>
    </source>
</evidence>
<evidence type="ECO:0000256" key="1">
    <source>
        <dbReference type="ARBA" id="ARBA00004141"/>
    </source>
</evidence>
<feature type="transmembrane region" description="Helical" evidence="7">
    <location>
        <begin position="45"/>
        <end position="72"/>
    </location>
</feature>